<dbReference type="PANTHER" id="PTHR45566">
    <property type="entry name" value="HTH-TYPE TRANSCRIPTIONAL REGULATOR YHJB-RELATED"/>
    <property type="match status" value="1"/>
</dbReference>
<evidence type="ECO:0000256" key="4">
    <source>
        <dbReference type="ARBA" id="ARBA00024867"/>
    </source>
</evidence>
<dbReference type="PATRIC" id="fig|679936.5.peg.2563"/>
<dbReference type="AlphaFoldDB" id="G8TW12"/>
<dbReference type="EMBL" id="CP003179">
    <property type="protein sequence ID" value="AEW05939.1"/>
    <property type="molecule type" value="Genomic_DNA"/>
</dbReference>
<reference evidence="8 9" key="2">
    <citation type="journal article" date="2012" name="Stand. Genomic Sci.">
        <title>Complete genome sequence of the moderately thermophilic mineral-sulfide-oxidizing firmicute Sulfobacillus acidophilus type strain (NAL(T)).</title>
        <authorList>
            <person name="Anderson I."/>
            <person name="Chertkov O."/>
            <person name="Chen A."/>
            <person name="Saunders E."/>
            <person name="Lapidus A."/>
            <person name="Nolan M."/>
            <person name="Lucas S."/>
            <person name="Hammon N."/>
            <person name="Deshpande S."/>
            <person name="Cheng J.F."/>
            <person name="Han C."/>
            <person name="Tapia R."/>
            <person name="Goodwin L.A."/>
            <person name="Pitluck S."/>
            <person name="Liolios K."/>
            <person name="Pagani I."/>
            <person name="Ivanova N."/>
            <person name="Mikhailova N."/>
            <person name="Pati A."/>
            <person name="Palaniappan K."/>
            <person name="Land M."/>
            <person name="Pan C."/>
            <person name="Rohde M."/>
            <person name="Pukall R."/>
            <person name="Goker M."/>
            <person name="Detter J.C."/>
            <person name="Woyke T."/>
            <person name="Bristow J."/>
            <person name="Eisen J.A."/>
            <person name="Markowitz V."/>
            <person name="Hugenholtz P."/>
            <person name="Kyrpides N.C."/>
            <person name="Klenk H.P."/>
            <person name="Mavromatis K."/>
        </authorList>
    </citation>
    <scope>NUCLEOTIDE SEQUENCE [LARGE SCALE GENOMIC DNA]</scope>
    <source>
        <strain evidence="9">ATCC 700253 / DSM 10332 / NAL</strain>
    </source>
</reference>
<feature type="domain" description="HTH luxR-type" evidence="6">
    <location>
        <begin position="134"/>
        <end position="199"/>
    </location>
</feature>
<dbReference type="Gene3D" id="3.40.50.2300">
    <property type="match status" value="1"/>
</dbReference>
<gene>
    <name evidence="8" type="ordered locus">Sulac_2476</name>
</gene>
<protein>
    <recommendedName>
        <fullName evidence="1">Stage 0 sporulation protein A homolog</fullName>
    </recommendedName>
</protein>
<dbReference type="SMART" id="SM00448">
    <property type="entry name" value="REC"/>
    <property type="match status" value="1"/>
</dbReference>
<dbReference type="InterPro" id="IPR000792">
    <property type="entry name" value="Tscrpt_reg_LuxR_C"/>
</dbReference>
<dbReference type="GO" id="GO:0006355">
    <property type="term" value="P:regulation of DNA-templated transcription"/>
    <property type="evidence" value="ECO:0007669"/>
    <property type="project" value="InterPro"/>
</dbReference>
<evidence type="ECO:0000256" key="3">
    <source>
        <dbReference type="ARBA" id="ARBA00023125"/>
    </source>
</evidence>
<evidence type="ECO:0000256" key="2">
    <source>
        <dbReference type="ARBA" id="ARBA00022553"/>
    </source>
</evidence>
<keyword evidence="3" id="KW-0238">DNA-binding</keyword>
<comment type="function">
    <text evidence="4">May play the central regulatory role in sporulation. It may be an element of the effector pathway responsible for the activation of sporulation genes in response to nutritional stress. Spo0A may act in concert with spo0H (a sigma factor) to control the expression of some genes that are critical to the sporulation process.</text>
</comment>
<name>G8TW12_SULAD</name>
<sequence length="208" mass="22454">MSGGIRVGVLDDHPVVREGLRALLAATGNMDVVFDAASGDEALKYLTRTACDVLLLDWMLPAPWTGDAVFREVRQRWPALRVVVLTSYSALDIQERLVTEGAAGFLEKTVTPDGLLSAIRHAAEGRTVWTGSRRDLSGPALTPRELDVLGRLAQGLANKEIAQALGITEKTVKVHVAHIFGKLGVNDRTQAVIAAHQRGLVHLDRNPG</sequence>
<dbReference type="PROSITE" id="PS00622">
    <property type="entry name" value="HTH_LUXR_1"/>
    <property type="match status" value="1"/>
</dbReference>
<keyword evidence="2 5" id="KW-0597">Phosphoprotein</keyword>
<dbReference type="InterPro" id="IPR051015">
    <property type="entry name" value="EvgA-like"/>
</dbReference>
<dbReference type="PROSITE" id="PS50043">
    <property type="entry name" value="HTH_LUXR_2"/>
    <property type="match status" value="1"/>
</dbReference>
<evidence type="ECO:0000256" key="1">
    <source>
        <dbReference type="ARBA" id="ARBA00018672"/>
    </source>
</evidence>
<evidence type="ECO:0000256" key="5">
    <source>
        <dbReference type="PROSITE-ProRule" id="PRU00169"/>
    </source>
</evidence>
<reference evidence="9" key="1">
    <citation type="submission" date="2011-12" db="EMBL/GenBank/DDBJ databases">
        <title>The complete genome of chromosome of Sulfobacillus acidophilus DSM 10332.</title>
        <authorList>
            <person name="Lucas S."/>
            <person name="Han J."/>
            <person name="Lapidus A."/>
            <person name="Bruce D."/>
            <person name="Goodwin L."/>
            <person name="Pitluck S."/>
            <person name="Peters L."/>
            <person name="Kyrpides N."/>
            <person name="Mavromatis K."/>
            <person name="Ivanova N."/>
            <person name="Mikhailova N."/>
            <person name="Chertkov O."/>
            <person name="Saunders E."/>
            <person name="Detter J.C."/>
            <person name="Tapia R."/>
            <person name="Han C."/>
            <person name="Land M."/>
            <person name="Hauser L."/>
            <person name="Markowitz V."/>
            <person name="Cheng J.-F."/>
            <person name="Hugenholtz P."/>
            <person name="Woyke T."/>
            <person name="Wu D."/>
            <person name="Pukall R."/>
            <person name="Gehrich-Schroeter G."/>
            <person name="Schneider S."/>
            <person name="Klenk H.-P."/>
            <person name="Eisen J.A."/>
        </authorList>
    </citation>
    <scope>NUCLEOTIDE SEQUENCE [LARGE SCALE GENOMIC DNA]</scope>
    <source>
        <strain evidence="9">ATCC 700253 / DSM 10332 / NAL</strain>
    </source>
</reference>
<evidence type="ECO:0000313" key="9">
    <source>
        <dbReference type="Proteomes" id="UP000005439"/>
    </source>
</evidence>
<evidence type="ECO:0000259" key="7">
    <source>
        <dbReference type="PROSITE" id="PS50110"/>
    </source>
</evidence>
<organism evidence="8 9">
    <name type="scientific">Sulfobacillus acidophilus (strain ATCC 700253 / DSM 10332 / NAL)</name>
    <dbReference type="NCBI Taxonomy" id="679936"/>
    <lineage>
        <taxon>Bacteria</taxon>
        <taxon>Bacillati</taxon>
        <taxon>Bacillota</taxon>
        <taxon>Clostridia</taxon>
        <taxon>Eubacteriales</taxon>
        <taxon>Clostridiales Family XVII. Incertae Sedis</taxon>
        <taxon>Sulfobacillus</taxon>
    </lineage>
</organism>
<evidence type="ECO:0000313" key="8">
    <source>
        <dbReference type="EMBL" id="AEW05939.1"/>
    </source>
</evidence>
<accession>G8TW12</accession>
<dbReference type="InterPro" id="IPR001789">
    <property type="entry name" value="Sig_transdc_resp-reg_receiver"/>
</dbReference>
<dbReference type="PRINTS" id="PR00038">
    <property type="entry name" value="HTHLUXR"/>
</dbReference>
<dbReference type="PROSITE" id="PS50110">
    <property type="entry name" value="RESPONSE_REGULATORY"/>
    <property type="match status" value="1"/>
</dbReference>
<dbReference type="GO" id="GO:0000160">
    <property type="term" value="P:phosphorelay signal transduction system"/>
    <property type="evidence" value="ECO:0007669"/>
    <property type="project" value="InterPro"/>
</dbReference>
<dbReference type="InterPro" id="IPR058245">
    <property type="entry name" value="NreC/VraR/RcsB-like_REC"/>
</dbReference>
<dbReference type="Proteomes" id="UP000005439">
    <property type="component" value="Chromosome"/>
</dbReference>
<dbReference type="InterPro" id="IPR011006">
    <property type="entry name" value="CheY-like_superfamily"/>
</dbReference>
<dbReference type="InterPro" id="IPR036388">
    <property type="entry name" value="WH-like_DNA-bd_sf"/>
</dbReference>
<dbReference type="STRING" id="679936.Sulac_2476"/>
<dbReference type="PANTHER" id="PTHR45566:SF2">
    <property type="entry name" value="NARL SUBFAMILY"/>
    <property type="match status" value="1"/>
</dbReference>
<dbReference type="CDD" id="cd06170">
    <property type="entry name" value="LuxR_C_like"/>
    <property type="match status" value="1"/>
</dbReference>
<dbReference type="GO" id="GO:0003677">
    <property type="term" value="F:DNA binding"/>
    <property type="evidence" value="ECO:0007669"/>
    <property type="project" value="UniProtKB-KW"/>
</dbReference>
<dbReference type="SUPFAM" id="SSF46894">
    <property type="entry name" value="C-terminal effector domain of the bipartite response regulators"/>
    <property type="match status" value="1"/>
</dbReference>
<feature type="modified residue" description="4-aspartylphosphate" evidence="5">
    <location>
        <position position="57"/>
    </location>
</feature>
<dbReference type="HOGENOM" id="CLU_000445_90_10_9"/>
<dbReference type="KEGG" id="sap:Sulac_2476"/>
<evidence type="ECO:0000259" key="6">
    <source>
        <dbReference type="PROSITE" id="PS50043"/>
    </source>
</evidence>
<dbReference type="Pfam" id="PF00196">
    <property type="entry name" value="GerE"/>
    <property type="match status" value="1"/>
</dbReference>
<proteinExistence type="predicted"/>
<dbReference type="InterPro" id="IPR016032">
    <property type="entry name" value="Sig_transdc_resp-reg_C-effctor"/>
</dbReference>
<dbReference type="SMART" id="SM00421">
    <property type="entry name" value="HTH_LUXR"/>
    <property type="match status" value="1"/>
</dbReference>
<feature type="domain" description="Response regulatory" evidence="7">
    <location>
        <begin position="6"/>
        <end position="123"/>
    </location>
</feature>
<dbReference type="CDD" id="cd17535">
    <property type="entry name" value="REC_NarL-like"/>
    <property type="match status" value="1"/>
</dbReference>
<dbReference type="Pfam" id="PF00072">
    <property type="entry name" value="Response_reg"/>
    <property type="match status" value="1"/>
</dbReference>
<dbReference type="Gene3D" id="1.10.10.10">
    <property type="entry name" value="Winged helix-like DNA-binding domain superfamily/Winged helix DNA-binding domain"/>
    <property type="match status" value="1"/>
</dbReference>
<dbReference type="SUPFAM" id="SSF52172">
    <property type="entry name" value="CheY-like"/>
    <property type="match status" value="1"/>
</dbReference>
<keyword evidence="9" id="KW-1185">Reference proteome</keyword>